<keyword evidence="12" id="KW-0238">DNA-binding</keyword>
<accession>A9UD02</accession>
<proteinExistence type="inferred from homology"/>
<evidence type="ECO:0000256" key="10">
    <source>
        <dbReference type="ARBA" id="ARBA00030551"/>
    </source>
</evidence>
<organism evidence="12">
    <name type="scientific">Dahlia mosaic virus</name>
    <name type="common">DMV</name>
    <dbReference type="NCBI Taxonomy" id="213888"/>
    <lineage>
        <taxon>Viruses</taxon>
        <taxon>Riboviria</taxon>
        <taxon>Pararnavirae</taxon>
        <taxon>Artverviricota</taxon>
        <taxon>Revtraviricetes</taxon>
        <taxon>Ortervirales</taxon>
        <taxon>Caulimoviridae</taxon>
        <taxon>Caulimovirus</taxon>
        <taxon>Caulimovirus tessellodahliae</taxon>
    </lineage>
</organism>
<evidence type="ECO:0000256" key="1">
    <source>
        <dbReference type="ARBA" id="ARBA00004328"/>
    </source>
</evidence>
<feature type="region of interest" description="Disordered" evidence="11">
    <location>
        <begin position="45"/>
        <end position="66"/>
    </location>
</feature>
<dbReference type="GO" id="GO:0044423">
    <property type="term" value="C:virion component"/>
    <property type="evidence" value="ECO:0007669"/>
    <property type="project" value="UniProtKB-KW"/>
</dbReference>
<comment type="subcellular location">
    <subcellularLocation>
        <location evidence="2">Host cell junction</location>
        <location evidence="2">Host plasmodesma</location>
    </subcellularLocation>
    <subcellularLocation>
        <location evidence="1">Virion</location>
    </subcellularLocation>
</comment>
<evidence type="ECO:0000256" key="4">
    <source>
        <dbReference type="ARBA" id="ARBA00016421"/>
    </source>
</evidence>
<keyword evidence="7" id="KW-1031">Host cell junction</keyword>
<keyword evidence="5" id="KW-0946">Virion</keyword>
<evidence type="ECO:0000256" key="8">
    <source>
        <dbReference type="ARBA" id="ARBA00023157"/>
    </source>
</evidence>
<evidence type="ECO:0000256" key="9">
    <source>
        <dbReference type="ARBA" id="ARBA00024988"/>
    </source>
</evidence>
<dbReference type="EMBL" id="EU096521">
    <property type="protein sequence ID" value="ABW80580.1"/>
    <property type="molecule type" value="Genomic_DNA"/>
</dbReference>
<evidence type="ECO:0000256" key="5">
    <source>
        <dbReference type="ARBA" id="ARBA00022844"/>
    </source>
</evidence>
<keyword evidence="6" id="KW-0175">Coiled coil</keyword>
<evidence type="ECO:0000313" key="12">
    <source>
        <dbReference type="EMBL" id="ABW80580.1"/>
    </source>
</evidence>
<name>A9UD02_DMV</name>
<evidence type="ECO:0000256" key="11">
    <source>
        <dbReference type="SAM" id="MobiDB-lite"/>
    </source>
</evidence>
<sequence>MSLLKLEELINKLILKLDSLVSNENLEVIAAKIIKEVLDEIDKLSKQPLETEKSETEKSEAKNEKRSFQKYSFPNFNVGNPSLGSSKSPNALTWPFGSTSND</sequence>
<reference evidence="12" key="1">
    <citation type="journal article" date="2008" name="Arch. Virol.">
        <title>Genome structure and organization of a member of a novel and distinct species of the genus Caulimovirus associated with dahlia mosaic.</title>
        <authorList>
            <person name="Pahalawatta V."/>
            <person name="Druffel K.L."/>
            <person name="Wyatt S.D."/>
            <person name="Eastwell K.C."/>
            <person name="Pappu H.R."/>
            <person name="Pappu H.R."/>
        </authorList>
    </citation>
    <scope>NUCLEOTIDE SEQUENCE</scope>
    <source>
        <strain evidence="12">D10</strain>
    </source>
</reference>
<evidence type="ECO:0000256" key="6">
    <source>
        <dbReference type="ARBA" id="ARBA00023054"/>
    </source>
</evidence>
<evidence type="ECO:0000256" key="3">
    <source>
        <dbReference type="ARBA" id="ARBA00007906"/>
    </source>
</evidence>
<evidence type="ECO:0000256" key="2">
    <source>
        <dbReference type="ARBA" id="ARBA00004621"/>
    </source>
</evidence>
<feature type="region of interest" description="Disordered" evidence="11">
    <location>
        <begin position="79"/>
        <end position="102"/>
    </location>
</feature>
<dbReference type="InterPro" id="IPR004986">
    <property type="entry name" value="Caulimo_virion-assoc"/>
</dbReference>
<comment type="function">
    <text evidence="9">Plays a role in virus cell-to-cell and plant-to-plant transmission. Interacts with virion icosahedral capsid and movement protein, thereby facilitating virion cell-to-cell transmission through plasmodesmata opened by viral movement protein. Also interacts with aphid transmission factor, attaching the virion to aphid stylet when the animal feeds on an virus infected plant. Aphid saliva may later detach the virion, inducing release of infectious particles when the animal feeds on a new plant.</text>
</comment>
<keyword evidence="8" id="KW-1015">Disulfide bond</keyword>
<comment type="similarity">
    <text evidence="3">Belongs to the caulimovirus ORF III family.</text>
</comment>
<dbReference type="GO" id="GO:0044219">
    <property type="term" value="C:host cell plasmodesma"/>
    <property type="evidence" value="ECO:0007669"/>
    <property type="project" value="UniProtKB-SubCell"/>
</dbReference>
<dbReference type="Pfam" id="PF03310">
    <property type="entry name" value="Cauli_DNA-bind"/>
    <property type="match status" value="1"/>
</dbReference>
<evidence type="ECO:0000256" key="7">
    <source>
        <dbReference type="ARBA" id="ARBA00023081"/>
    </source>
</evidence>
<protein>
    <recommendedName>
        <fullName evidence="4">Virion-associated protein</fullName>
    </recommendedName>
    <alternativeName>
        <fullName evidence="10">Protein 3</fullName>
    </alternativeName>
</protein>
<dbReference type="GO" id="GO:0003677">
    <property type="term" value="F:DNA binding"/>
    <property type="evidence" value="ECO:0007669"/>
    <property type="project" value="UniProtKB-KW"/>
</dbReference>